<dbReference type="AlphaFoldDB" id="A0A2V3J518"/>
<feature type="compositionally biased region" description="Basic and acidic residues" evidence="2">
    <location>
        <begin position="705"/>
        <end position="714"/>
    </location>
</feature>
<feature type="compositionally biased region" description="Acidic residues" evidence="2">
    <location>
        <begin position="694"/>
        <end position="703"/>
    </location>
</feature>
<accession>A0A2V3J518</accession>
<dbReference type="EMBL" id="NBIV01000013">
    <property type="protein sequence ID" value="PXF48470.1"/>
    <property type="molecule type" value="Genomic_DNA"/>
</dbReference>
<dbReference type="PANTHER" id="PTHR12984">
    <property type="entry name" value="SCY1-RELATED S/T PROTEIN KINASE-LIKE"/>
    <property type="match status" value="1"/>
</dbReference>
<keyword evidence="5" id="KW-1185">Reference proteome</keyword>
<dbReference type="PANTHER" id="PTHR12984:SF3">
    <property type="entry name" value="N-TERMINAL KINASE-LIKE PROTEIN"/>
    <property type="match status" value="1"/>
</dbReference>
<dbReference type="SMART" id="SM00220">
    <property type="entry name" value="S_TKc"/>
    <property type="match status" value="1"/>
</dbReference>
<evidence type="ECO:0000313" key="5">
    <source>
        <dbReference type="Proteomes" id="UP000247409"/>
    </source>
</evidence>
<dbReference type="InterPro" id="IPR021133">
    <property type="entry name" value="HEAT_type_2"/>
</dbReference>
<dbReference type="InterPro" id="IPR000719">
    <property type="entry name" value="Prot_kinase_dom"/>
</dbReference>
<evidence type="ECO:0000259" key="3">
    <source>
        <dbReference type="PROSITE" id="PS50011"/>
    </source>
</evidence>
<dbReference type="SUPFAM" id="SSF48371">
    <property type="entry name" value="ARM repeat"/>
    <property type="match status" value="1"/>
</dbReference>
<dbReference type="Gene3D" id="3.30.200.20">
    <property type="entry name" value="Phosphorylase Kinase, domain 1"/>
    <property type="match status" value="1"/>
</dbReference>
<evidence type="ECO:0000313" key="4">
    <source>
        <dbReference type="EMBL" id="PXF48470.1"/>
    </source>
</evidence>
<feature type="compositionally biased region" description="Polar residues" evidence="2">
    <location>
        <begin position="593"/>
        <end position="607"/>
    </location>
</feature>
<dbReference type="InterPro" id="IPR011989">
    <property type="entry name" value="ARM-like"/>
</dbReference>
<feature type="compositionally biased region" description="Basic residues" evidence="2">
    <location>
        <begin position="806"/>
        <end position="817"/>
    </location>
</feature>
<dbReference type="PROSITE" id="PS50077">
    <property type="entry name" value="HEAT_REPEAT"/>
    <property type="match status" value="1"/>
</dbReference>
<keyword evidence="4" id="KW-0418">Kinase</keyword>
<dbReference type="GO" id="GO:0004672">
    <property type="term" value="F:protein kinase activity"/>
    <property type="evidence" value="ECO:0007669"/>
    <property type="project" value="InterPro"/>
</dbReference>
<sequence length="817" mass="87679">MQYFQKLIQKDLGFTYTLNEPVVSHDRAEIWALHRGTSKETGDPALVLHFEASKSRPGLSQKQNLAKTGLMRLKTLRHPDVLKYLTSVEGSDGTIYAAVEDATPLATILANSPSKLDREAMQWGLFTISRALGFLHSSGLIHGRLNSSTVFVTPTGDWKLGGLECVTQHTQAATLSQHAASLQDHSYQSPEFSSGRWSSVAAGAPSAVDSWALGCLMFHVHAGSLTAPDQLQNMAALPKPLLSAYQKLLASNAAARAPAGQLPNHPYFKASKFIELNLFVENIALKGPLEREAFMSKLPAMMDRLPDGFCTFKILPMLSQSIESGAGGSSAFSCVMKTKDRLSIQDFAKIVVKKYAVLWFSNQQIDRGLKVELYNNLNIFVEHMDDSDVNSTIFNSMASAFQDMQAPALRDAAVKSVLVISDRLTDKNLNSVLMSHFARLQVDPEPAIRTNTTVCLGKLAPRLSSTARNKVLAAAFLRSLKDPFPHARAAGINAILATTEYYSVKDMATRLLPSIVTLLIDSSDEVRTAAFTVVAKFQEKLSRNHEEMLRAEESTTEVSNGGRSTNSSTTRAGSTGWGLSSFSSMAAALVSTKSESGAHANKSTGISSEDFKRGRPVPTTSANGPEVTHNKPVAQMASSNVKTNDPWDATSGSSSSVPPAFSSVPLPVGGMSQAVPQNTNLGMGSFGDMGNGLGDDDDADGWGDMDIKSESKPLDDEDLFVSMMGQPKAKPTSVPRGMTTSNSNSSSIKSSGEDGLWDLAPPKVNRPKPRAVARPAAGLGSTSAARRTKKTSGNDDWEALLGGTTSKRRTTGRSGAR</sequence>
<dbReference type="SUPFAM" id="SSF56112">
    <property type="entry name" value="Protein kinase-like (PK-like)"/>
    <property type="match status" value="1"/>
</dbReference>
<reference evidence="4 5" key="1">
    <citation type="journal article" date="2018" name="Mol. Biol. Evol.">
        <title>Analysis of the draft genome of the red seaweed Gracilariopsis chorda provides insights into genome size evolution in Rhodophyta.</title>
        <authorList>
            <person name="Lee J."/>
            <person name="Yang E.C."/>
            <person name="Graf L."/>
            <person name="Yang J.H."/>
            <person name="Qiu H."/>
            <person name="Zel Zion U."/>
            <person name="Chan C.X."/>
            <person name="Stephens T.G."/>
            <person name="Weber A.P.M."/>
            <person name="Boo G.H."/>
            <person name="Boo S.M."/>
            <person name="Kim K.M."/>
            <person name="Shin Y."/>
            <person name="Jung M."/>
            <person name="Lee S.J."/>
            <person name="Yim H.S."/>
            <person name="Lee J.H."/>
            <person name="Bhattacharya D."/>
            <person name="Yoon H.S."/>
        </authorList>
    </citation>
    <scope>NUCLEOTIDE SEQUENCE [LARGE SCALE GENOMIC DNA]</scope>
    <source>
        <strain evidence="4 5">SKKU-2015</strain>
        <tissue evidence="4">Whole body</tissue>
    </source>
</reference>
<evidence type="ECO:0000256" key="2">
    <source>
        <dbReference type="SAM" id="MobiDB-lite"/>
    </source>
</evidence>
<organism evidence="4 5">
    <name type="scientific">Gracilariopsis chorda</name>
    <dbReference type="NCBI Taxonomy" id="448386"/>
    <lineage>
        <taxon>Eukaryota</taxon>
        <taxon>Rhodophyta</taxon>
        <taxon>Florideophyceae</taxon>
        <taxon>Rhodymeniophycidae</taxon>
        <taxon>Gracilariales</taxon>
        <taxon>Gracilariaceae</taxon>
        <taxon>Gracilariopsis</taxon>
    </lineage>
</organism>
<dbReference type="Proteomes" id="UP000247409">
    <property type="component" value="Unassembled WGS sequence"/>
</dbReference>
<keyword evidence="4" id="KW-0808">Transferase</keyword>
<dbReference type="STRING" id="448386.A0A2V3J518"/>
<name>A0A2V3J518_9FLOR</name>
<dbReference type="InterPro" id="IPR051177">
    <property type="entry name" value="CIK-Related_Protein"/>
</dbReference>
<gene>
    <name evidence="4" type="ORF">BWQ96_01639</name>
</gene>
<comment type="caution">
    <text evidence="4">The sequence shown here is derived from an EMBL/GenBank/DDBJ whole genome shotgun (WGS) entry which is preliminary data.</text>
</comment>
<feature type="region of interest" description="Disordered" evidence="2">
    <location>
        <begin position="593"/>
        <end position="817"/>
    </location>
</feature>
<feature type="domain" description="Protein kinase" evidence="3">
    <location>
        <begin position="1"/>
        <end position="268"/>
    </location>
</feature>
<feature type="compositionally biased region" description="Low complexity" evidence="2">
    <location>
        <begin position="651"/>
        <end position="668"/>
    </location>
</feature>
<dbReference type="Gene3D" id="1.10.510.10">
    <property type="entry name" value="Transferase(Phosphotransferase) domain 1"/>
    <property type="match status" value="1"/>
</dbReference>
<dbReference type="GO" id="GO:0005524">
    <property type="term" value="F:ATP binding"/>
    <property type="evidence" value="ECO:0007669"/>
    <property type="project" value="InterPro"/>
</dbReference>
<evidence type="ECO:0000256" key="1">
    <source>
        <dbReference type="PROSITE-ProRule" id="PRU00103"/>
    </source>
</evidence>
<feature type="repeat" description="HEAT" evidence="1">
    <location>
        <begin position="511"/>
        <end position="549"/>
    </location>
</feature>
<protein>
    <submittedName>
        <fullName evidence="4">Putative inactive serine/threonine-protein kinase scy1</fullName>
    </submittedName>
</protein>
<dbReference type="Gene3D" id="1.25.10.10">
    <property type="entry name" value="Leucine-rich Repeat Variant"/>
    <property type="match status" value="1"/>
</dbReference>
<dbReference type="InterPro" id="IPR016024">
    <property type="entry name" value="ARM-type_fold"/>
</dbReference>
<feature type="compositionally biased region" description="Low complexity" evidence="2">
    <location>
        <begin position="559"/>
        <end position="574"/>
    </location>
</feature>
<feature type="compositionally biased region" description="Gly residues" evidence="2">
    <location>
        <begin position="684"/>
        <end position="693"/>
    </location>
</feature>
<dbReference type="PROSITE" id="PS50011">
    <property type="entry name" value="PROTEIN_KINASE_DOM"/>
    <property type="match status" value="1"/>
</dbReference>
<proteinExistence type="predicted"/>
<feature type="region of interest" description="Disordered" evidence="2">
    <location>
        <begin position="548"/>
        <end position="575"/>
    </location>
</feature>
<dbReference type="OrthoDB" id="447103at2759"/>
<dbReference type="Pfam" id="PF00069">
    <property type="entry name" value="Pkinase"/>
    <property type="match status" value="1"/>
</dbReference>
<dbReference type="InterPro" id="IPR011009">
    <property type="entry name" value="Kinase-like_dom_sf"/>
</dbReference>
<feature type="compositionally biased region" description="Low complexity" evidence="2">
    <location>
        <begin position="741"/>
        <end position="750"/>
    </location>
</feature>